<dbReference type="AlphaFoldDB" id="D4N0N1"/>
<reference evidence="2 3" key="1">
    <citation type="submission" date="2010-03" db="EMBL/GenBank/DDBJ databases">
        <title>The genome sequence of Clostridiales sp. SSC/2.</title>
        <authorList>
            <consortium name="metaHIT consortium -- http://www.metahit.eu/"/>
            <person name="Pajon A."/>
            <person name="Turner K."/>
            <person name="Parkhill J."/>
            <person name="Duncan S."/>
            <person name="Flint H."/>
        </authorList>
    </citation>
    <scope>NUCLEOTIDE SEQUENCE [LARGE SCALE GENOMIC DNA]</scope>
    <source>
        <strain evidence="2 3">SSC/2</strain>
    </source>
</reference>
<accession>D4N0N1</accession>
<dbReference type="Proteomes" id="UP000008960">
    <property type="component" value="Chromosome"/>
</dbReference>
<evidence type="ECO:0000313" key="2">
    <source>
        <dbReference type="EMBL" id="CBL38426.1"/>
    </source>
</evidence>
<evidence type="ECO:0000256" key="1">
    <source>
        <dbReference type="SAM" id="Phobius"/>
    </source>
</evidence>
<proteinExistence type="predicted"/>
<keyword evidence="1" id="KW-0472">Membrane</keyword>
<gene>
    <name evidence="2" type="ORF">CL2_14830</name>
</gene>
<dbReference type="KEGG" id="bprl:CL2_14830"/>
<reference evidence="2 3" key="2">
    <citation type="submission" date="2010-03" db="EMBL/GenBank/DDBJ databases">
        <authorList>
            <person name="Pajon A."/>
        </authorList>
    </citation>
    <scope>NUCLEOTIDE SEQUENCE [LARGE SCALE GENOMIC DNA]</scope>
    <source>
        <strain evidence="2 3">SSC/2</strain>
    </source>
</reference>
<protein>
    <submittedName>
        <fullName evidence="2">Uncharacterized protein</fullName>
    </submittedName>
</protein>
<dbReference type="EMBL" id="FP929061">
    <property type="protein sequence ID" value="CBL38426.1"/>
    <property type="molecule type" value="Genomic_DNA"/>
</dbReference>
<sequence length="56" mass="6327">MKIKDWMKLGAGVYVANCTYVVVAATVTMLLEPVNNKLQKIKKELEDSKPENEEES</sequence>
<feature type="transmembrane region" description="Helical" evidence="1">
    <location>
        <begin position="12"/>
        <end position="31"/>
    </location>
</feature>
<dbReference type="PATRIC" id="fig|245018.3.peg.1780"/>
<organism evidence="2 3">
    <name type="scientific">Anaerostipes hadrus</name>
    <dbReference type="NCBI Taxonomy" id="649756"/>
    <lineage>
        <taxon>Bacteria</taxon>
        <taxon>Bacillati</taxon>
        <taxon>Bacillota</taxon>
        <taxon>Clostridia</taxon>
        <taxon>Lachnospirales</taxon>
        <taxon>Lachnospiraceae</taxon>
        <taxon>Anaerostipes</taxon>
    </lineage>
</organism>
<keyword evidence="1" id="KW-1133">Transmembrane helix</keyword>
<name>D4N0N1_ANAHA</name>
<evidence type="ECO:0000313" key="3">
    <source>
        <dbReference type="Proteomes" id="UP000008960"/>
    </source>
</evidence>
<dbReference type="RefSeq" id="WP_008390906.1">
    <property type="nucleotide sequence ID" value="NC_021016.1"/>
</dbReference>
<keyword evidence="1" id="KW-0812">Transmembrane</keyword>